<sequence>MAYLPLKQEVTIKSKIGETDRFNQVQYGPPTVHKCRITEKTTLVRTKSLGYTTGAEAVSSAQVWLNKFVNVSMDDEILYVDEAGNKHEYQPLTIEVKRGLNGKALFTVVYV</sequence>
<dbReference type="EMBL" id="LDRX01000015">
    <property type="protein sequence ID" value="KTS84478.1"/>
    <property type="molecule type" value="Genomic_DNA"/>
</dbReference>
<accession>A0ACC4ZZM3</accession>
<organism evidence="1 2">
    <name type="scientific">Paenibacillus jamilae</name>
    <dbReference type="NCBI Taxonomy" id="114136"/>
    <lineage>
        <taxon>Bacteria</taxon>
        <taxon>Bacillati</taxon>
        <taxon>Bacillota</taxon>
        <taxon>Bacilli</taxon>
        <taxon>Bacillales</taxon>
        <taxon>Paenibacillaceae</taxon>
        <taxon>Paenibacillus</taxon>
    </lineage>
</organism>
<gene>
    <name evidence="1" type="ORF">NS115_03895</name>
</gene>
<dbReference type="Proteomes" id="UP000074866">
    <property type="component" value="Unassembled WGS sequence"/>
</dbReference>
<protein>
    <submittedName>
        <fullName evidence="1">Uncharacterized protein</fullName>
    </submittedName>
</protein>
<evidence type="ECO:0000313" key="2">
    <source>
        <dbReference type="Proteomes" id="UP000074866"/>
    </source>
</evidence>
<reference evidence="1 2" key="1">
    <citation type="journal article" date="2016" name="Front. Microbiol.">
        <title>Genomic Resource of Rice Seed Associated Bacteria.</title>
        <authorList>
            <person name="Midha S."/>
            <person name="Bansal K."/>
            <person name="Sharma S."/>
            <person name="Kumar N."/>
            <person name="Patil P.P."/>
            <person name="Chaudhry V."/>
            <person name="Patil P.B."/>
        </authorList>
    </citation>
    <scope>NUCLEOTIDE SEQUENCE [LARGE SCALE GENOMIC DNA]</scope>
    <source>
        <strain evidence="1 2">NS115</strain>
    </source>
</reference>
<evidence type="ECO:0000313" key="1">
    <source>
        <dbReference type="EMBL" id="KTS84478.1"/>
    </source>
</evidence>
<comment type="caution">
    <text evidence="1">The sequence shown here is derived from an EMBL/GenBank/DDBJ whole genome shotgun (WGS) entry which is preliminary data.</text>
</comment>
<proteinExistence type="predicted"/>
<keyword evidence="2" id="KW-1185">Reference proteome</keyword>
<name>A0ACC4ZZM3_9BACL</name>